<accession>A0A485NWK4</accession>
<dbReference type="EMBL" id="CAAGRJ010022883">
    <property type="protein sequence ID" value="VFV36528.1"/>
    <property type="molecule type" value="Genomic_DNA"/>
</dbReference>
<evidence type="ECO:0000259" key="2">
    <source>
        <dbReference type="Pfam" id="PF15675"/>
    </source>
</evidence>
<dbReference type="Proteomes" id="UP000386466">
    <property type="component" value="Unassembled WGS sequence"/>
</dbReference>
<reference evidence="3 4" key="1">
    <citation type="submission" date="2019-01" db="EMBL/GenBank/DDBJ databases">
        <authorList>
            <person name="Alioto T."/>
            <person name="Alioto T."/>
        </authorList>
    </citation>
    <scope>NUCLEOTIDE SEQUENCE [LARGE SCALE GENOMIC DNA]</scope>
</reference>
<keyword evidence="1" id="KW-0472">Membrane</keyword>
<feature type="domain" description="CLLAC-motif containing" evidence="2">
    <location>
        <begin position="27"/>
        <end position="56"/>
    </location>
</feature>
<evidence type="ECO:0000313" key="4">
    <source>
        <dbReference type="Proteomes" id="UP000386466"/>
    </source>
</evidence>
<dbReference type="PANTHER" id="PTHR35349">
    <property type="entry name" value="DYNACTIN-ASSOCIATED PROTEIN"/>
    <property type="match status" value="1"/>
</dbReference>
<dbReference type="GO" id="GO:0005886">
    <property type="term" value="C:plasma membrane"/>
    <property type="evidence" value="ECO:0007669"/>
    <property type="project" value="TreeGrafter"/>
</dbReference>
<protein>
    <recommendedName>
        <fullName evidence="2">CLLAC-motif containing domain-containing protein</fullName>
    </recommendedName>
</protein>
<evidence type="ECO:0000256" key="1">
    <source>
        <dbReference type="SAM" id="Phobius"/>
    </source>
</evidence>
<feature type="transmembrane region" description="Helical" evidence="1">
    <location>
        <begin position="33"/>
        <end position="55"/>
    </location>
</feature>
<gene>
    <name evidence="3" type="ORF">LYPA_23C000735</name>
</gene>
<dbReference type="PANTHER" id="PTHR35349:SF7">
    <property type="entry name" value="DYNACTIN-ASSOCIATED PROTEIN"/>
    <property type="match status" value="1"/>
</dbReference>
<keyword evidence="4" id="KW-1185">Reference proteome</keyword>
<keyword evidence="1" id="KW-1133">Transmembrane helix</keyword>
<dbReference type="InterPro" id="IPR031379">
    <property type="entry name" value="CLLAC"/>
</dbReference>
<dbReference type="GO" id="GO:0005794">
    <property type="term" value="C:Golgi apparatus"/>
    <property type="evidence" value="ECO:0007669"/>
    <property type="project" value="TreeGrafter"/>
</dbReference>
<keyword evidence="1" id="KW-0812">Transmembrane</keyword>
<evidence type="ECO:0000313" key="3">
    <source>
        <dbReference type="EMBL" id="VFV36528.1"/>
    </source>
</evidence>
<dbReference type="Pfam" id="PF15675">
    <property type="entry name" value="CLLAC"/>
    <property type="match status" value="1"/>
</dbReference>
<organism evidence="3 4">
    <name type="scientific">Lynx pardinus</name>
    <name type="common">Iberian lynx</name>
    <name type="synonym">Felis pardina</name>
    <dbReference type="NCBI Taxonomy" id="191816"/>
    <lineage>
        <taxon>Eukaryota</taxon>
        <taxon>Metazoa</taxon>
        <taxon>Chordata</taxon>
        <taxon>Craniata</taxon>
        <taxon>Vertebrata</taxon>
        <taxon>Euteleostomi</taxon>
        <taxon>Mammalia</taxon>
        <taxon>Eutheria</taxon>
        <taxon>Laurasiatheria</taxon>
        <taxon>Carnivora</taxon>
        <taxon>Feliformia</taxon>
        <taxon>Felidae</taxon>
        <taxon>Felinae</taxon>
        <taxon>Lynx</taxon>
    </lineage>
</organism>
<name>A0A485NWK4_LYNPA</name>
<dbReference type="AlphaFoldDB" id="A0A485NWK4"/>
<dbReference type="InterPro" id="IPR053297">
    <property type="entry name" value="Dynactin-associated"/>
</dbReference>
<proteinExistence type="predicted"/>
<sequence length="152" mass="16449">MDRKHGKYIVNVEHSENQPVTQNFFTDRSLWKIFLACLLACAITTTLGVLIECLVYNGKNNNTSIVIQLPQNHGTTSSTITASTTTEATTTTVTSTKITTTTATTTTSFDRISSLFSDSTKTSPSISTATTSSINKITMHATNSMNFPITTP</sequence>